<feature type="transmembrane region" description="Helical" evidence="7">
    <location>
        <begin position="154"/>
        <end position="178"/>
    </location>
</feature>
<dbReference type="OrthoDB" id="9812221at2"/>
<reference evidence="9 10" key="1">
    <citation type="submission" date="2018-03" db="EMBL/GenBank/DDBJ databases">
        <title>Genomic Encyclopedia of Archaeal and Bacterial Type Strains, Phase II (KMG-II): from individual species to whole genera.</title>
        <authorList>
            <person name="Goeker M."/>
        </authorList>
    </citation>
    <scope>NUCLEOTIDE SEQUENCE [LARGE SCALE GENOMIC DNA]</scope>
    <source>
        <strain evidence="9 10">DSM 19711</strain>
    </source>
</reference>
<feature type="transmembrane region" description="Helical" evidence="7">
    <location>
        <begin position="345"/>
        <end position="366"/>
    </location>
</feature>
<evidence type="ECO:0000256" key="1">
    <source>
        <dbReference type="ARBA" id="ARBA00004429"/>
    </source>
</evidence>
<dbReference type="InterPro" id="IPR020846">
    <property type="entry name" value="MFS_dom"/>
</dbReference>
<dbReference type="AlphaFoldDB" id="A0A2T0QUW0"/>
<feature type="transmembrane region" description="Helical" evidence="7">
    <location>
        <begin position="251"/>
        <end position="273"/>
    </location>
</feature>
<keyword evidence="3 7" id="KW-0812">Transmembrane</keyword>
<feature type="region of interest" description="Disordered" evidence="6">
    <location>
        <begin position="1"/>
        <end position="23"/>
    </location>
</feature>
<dbReference type="RefSeq" id="WP_106215513.1">
    <property type="nucleotide sequence ID" value="NZ_PVZF01000021.1"/>
</dbReference>
<dbReference type="InterPro" id="IPR011701">
    <property type="entry name" value="MFS"/>
</dbReference>
<dbReference type="PANTHER" id="PTHR23501">
    <property type="entry name" value="MAJOR FACILITATOR SUPERFAMILY"/>
    <property type="match status" value="1"/>
</dbReference>
<sequence>MPTAAQPPTSATQDPAPPEPAGAGAPQGVLLVALSTLAVLGAVLIAPVQPSIARAFAGEPGLDVLVPLSLTVPALAIAVLAPVAGRVVDRAGRVRVLTVSLVLYSLFGTAPLWLDSLPAIVASRALVGIAEAGVMTCCTTLIGDLFHGPRRNRYFGLQTVATSLSAVVFIAAGGALAADHWRTPFWLYAIGVAGAVAARALLREPAPRRTGALPPLDRRALLLPLLVTLAGGLVFYTPIVELSFALDALGVTSTATVGAVSAAAAVATCAGAASFARVAHRGPRVLLPVAFALAGAGLAGLALATTVPTALVAAALASAGTGLLLPSVLTWALGGLGLEQRGRATGWWTSALFAGEFACPLVVLALTAGLGALPHALGAVALLALALAVLTRLVRLAPGPSTRSMTTIVK</sequence>
<feature type="transmembrane region" description="Helical" evidence="7">
    <location>
        <begin position="372"/>
        <end position="394"/>
    </location>
</feature>
<dbReference type="GO" id="GO:0005886">
    <property type="term" value="C:plasma membrane"/>
    <property type="evidence" value="ECO:0007669"/>
    <property type="project" value="UniProtKB-SubCell"/>
</dbReference>
<gene>
    <name evidence="9" type="ORF">CLV37_1219</name>
</gene>
<dbReference type="GO" id="GO:0022857">
    <property type="term" value="F:transmembrane transporter activity"/>
    <property type="evidence" value="ECO:0007669"/>
    <property type="project" value="InterPro"/>
</dbReference>
<dbReference type="InterPro" id="IPR036259">
    <property type="entry name" value="MFS_trans_sf"/>
</dbReference>
<proteinExistence type="predicted"/>
<evidence type="ECO:0000256" key="7">
    <source>
        <dbReference type="SAM" id="Phobius"/>
    </source>
</evidence>
<feature type="transmembrane region" description="Helical" evidence="7">
    <location>
        <begin position="64"/>
        <end position="84"/>
    </location>
</feature>
<dbReference type="PANTHER" id="PTHR23501:SF191">
    <property type="entry name" value="VACUOLAR BASIC AMINO ACID TRANSPORTER 4"/>
    <property type="match status" value="1"/>
</dbReference>
<organism evidence="9 10">
    <name type="scientific">Kineococcus rhizosphaerae</name>
    <dbReference type="NCBI Taxonomy" id="559628"/>
    <lineage>
        <taxon>Bacteria</taxon>
        <taxon>Bacillati</taxon>
        <taxon>Actinomycetota</taxon>
        <taxon>Actinomycetes</taxon>
        <taxon>Kineosporiales</taxon>
        <taxon>Kineosporiaceae</taxon>
        <taxon>Kineococcus</taxon>
    </lineage>
</organism>
<feature type="transmembrane region" description="Helical" evidence="7">
    <location>
        <begin position="285"/>
        <end position="304"/>
    </location>
</feature>
<evidence type="ECO:0000313" key="9">
    <source>
        <dbReference type="EMBL" id="PRY09069.1"/>
    </source>
</evidence>
<dbReference type="Proteomes" id="UP000238083">
    <property type="component" value="Unassembled WGS sequence"/>
</dbReference>
<evidence type="ECO:0000256" key="2">
    <source>
        <dbReference type="ARBA" id="ARBA00022448"/>
    </source>
</evidence>
<keyword evidence="10" id="KW-1185">Reference proteome</keyword>
<evidence type="ECO:0000259" key="8">
    <source>
        <dbReference type="PROSITE" id="PS50850"/>
    </source>
</evidence>
<feature type="transmembrane region" description="Helical" evidence="7">
    <location>
        <begin position="120"/>
        <end position="142"/>
    </location>
</feature>
<dbReference type="EMBL" id="PVZF01000021">
    <property type="protein sequence ID" value="PRY09069.1"/>
    <property type="molecule type" value="Genomic_DNA"/>
</dbReference>
<name>A0A2T0QUW0_9ACTN</name>
<keyword evidence="4 7" id="KW-1133">Transmembrane helix</keyword>
<dbReference type="Pfam" id="PF07690">
    <property type="entry name" value="MFS_1"/>
    <property type="match status" value="1"/>
</dbReference>
<feature type="domain" description="Major facilitator superfamily (MFS) profile" evidence="8">
    <location>
        <begin position="21"/>
        <end position="403"/>
    </location>
</feature>
<keyword evidence="5 7" id="KW-0472">Membrane</keyword>
<feature type="transmembrane region" description="Helical" evidence="7">
    <location>
        <begin position="184"/>
        <end position="202"/>
    </location>
</feature>
<evidence type="ECO:0000313" key="10">
    <source>
        <dbReference type="Proteomes" id="UP000238083"/>
    </source>
</evidence>
<feature type="transmembrane region" description="Helical" evidence="7">
    <location>
        <begin position="222"/>
        <end position="239"/>
    </location>
</feature>
<keyword evidence="2" id="KW-0813">Transport</keyword>
<evidence type="ECO:0000256" key="6">
    <source>
        <dbReference type="SAM" id="MobiDB-lite"/>
    </source>
</evidence>
<feature type="transmembrane region" description="Helical" evidence="7">
    <location>
        <begin position="310"/>
        <end position="333"/>
    </location>
</feature>
<evidence type="ECO:0000256" key="5">
    <source>
        <dbReference type="ARBA" id="ARBA00023136"/>
    </source>
</evidence>
<dbReference type="CDD" id="cd17473">
    <property type="entry name" value="MFS_arabinose_efflux_permease_like"/>
    <property type="match status" value="1"/>
</dbReference>
<feature type="transmembrane region" description="Helical" evidence="7">
    <location>
        <begin position="29"/>
        <end position="52"/>
    </location>
</feature>
<feature type="transmembrane region" description="Helical" evidence="7">
    <location>
        <begin position="96"/>
        <end position="114"/>
    </location>
</feature>
<evidence type="ECO:0000256" key="3">
    <source>
        <dbReference type="ARBA" id="ARBA00022692"/>
    </source>
</evidence>
<comment type="subcellular location">
    <subcellularLocation>
        <location evidence="1">Cell inner membrane</location>
        <topology evidence="1">Multi-pass membrane protein</topology>
    </subcellularLocation>
</comment>
<protein>
    <submittedName>
        <fullName evidence="9">Putative MFS family arabinose efflux permease</fullName>
    </submittedName>
</protein>
<dbReference type="SUPFAM" id="SSF103473">
    <property type="entry name" value="MFS general substrate transporter"/>
    <property type="match status" value="1"/>
</dbReference>
<accession>A0A2T0QUW0</accession>
<feature type="compositionally biased region" description="Polar residues" evidence="6">
    <location>
        <begin position="1"/>
        <end position="13"/>
    </location>
</feature>
<dbReference type="PROSITE" id="PS50850">
    <property type="entry name" value="MFS"/>
    <property type="match status" value="1"/>
</dbReference>
<comment type="caution">
    <text evidence="9">The sequence shown here is derived from an EMBL/GenBank/DDBJ whole genome shotgun (WGS) entry which is preliminary data.</text>
</comment>
<evidence type="ECO:0000256" key="4">
    <source>
        <dbReference type="ARBA" id="ARBA00022989"/>
    </source>
</evidence>
<dbReference type="Gene3D" id="1.20.1250.20">
    <property type="entry name" value="MFS general substrate transporter like domains"/>
    <property type="match status" value="1"/>
</dbReference>